<comment type="caution">
    <text evidence="1">The sequence shown here is derived from an EMBL/GenBank/DDBJ whole genome shotgun (WGS) entry which is preliminary data.</text>
</comment>
<reference evidence="1 2" key="1">
    <citation type="submission" date="2017-03" db="EMBL/GenBank/DDBJ databases">
        <title>Widespread Adenine N6-methylation of Active Genes in Fungi.</title>
        <authorList>
            <consortium name="DOE Joint Genome Institute"/>
            <person name="Mondo S.J."/>
            <person name="Dannebaum R.O."/>
            <person name="Kuo R.C."/>
            <person name="Louie K.B."/>
            <person name="Bewick A.J."/>
            <person name="Labutti K."/>
            <person name="Haridas S."/>
            <person name="Kuo A."/>
            <person name="Salamov A."/>
            <person name="Ahrendt S.R."/>
            <person name="Lau R."/>
            <person name="Bowen B.P."/>
            <person name="Lipzen A."/>
            <person name="Sullivan W."/>
            <person name="Andreopoulos W.B."/>
            <person name="Clum A."/>
            <person name="Lindquist E."/>
            <person name="Daum C."/>
            <person name="Northen T.R."/>
            <person name="Ramamoorthy G."/>
            <person name="Schmitz R.J."/>
            <person name="Gryganskyi A."/>
            <person name="Culley D."/>
            <person name="Magnuson J."/>
            <person name="James T.Y."/>
            <person name="O'Malley M.A."/>
            <person name="Stajich J.E."/>
            <person name="Spatafora J.W."/>
            <person name="Visel A."/>
            <person name="Grigoriev I.V."/>
        </authorList>
    </citation>
    <scope>NUCLEOTIDE SEQUENCE [LARGE SCALE GENOMIC DNA]</scope>
    <source>
        <strain evidence="1 2">NRRL Y-17943</strain>
    </source>
</reference>
<protein>
    <submittedName>
        <fullName evidence="1">Uncharacterized protein</fullName>
    </submittedName>
</protein>
<accession>A0A1Y1UHQ3</accession>
<dbReference type="RefSeq" id="XP_021871054.1">
    <property type="nucleotide sequence ID" value="XM_022015708.1"/>
</dbReference>
<dbReference type="EMBL" id="NBSH01000006">
    <property type="protein sequence ID" value="ORX37016.1"/>
    <property type="molecule type" value="Genomic_DNA"/>
</dbReference>
<evidence type="ECO:0000313" key="1">
    <source>
        <dbReference type="EMBL" id="ORX37016.1"/>
    </source>
</evidence>
<evidence type="ECO:0000313" key="2">
    <source>
        <dbReference type="Proteomes" id="UP000193218"/>
    </source>
</evidence>
<dbReference type="Proteomes" id="UP000193218">
    <property type="component" value="Unassembled WGS sequence"/>
</dbReference>
<organism evidence="1 2">
    <name type="scientific">Kockovaella imperatae</name>
    <dbReference type="NCBI Taxonomy" id="4999"/>
    <lineage>
        <taxon>Eukaryota</taxon>
        <taxon>Fungi</taxon>
        <taxon>Dikarya</taxon>
        <taxon>Basidiomycota</taxon>
        <taxon>Agaricomycotina</taxon>
        <taxon>Tremellomycetes</taxon>
        <taxon>Tremellales</taxon>
        <taxon>Cuniculitremaceae</taxon>
        <taxon>Kockovaella</taxon>
    </lineage>
</organism>
<dbReference type="AlphaFoldDB" id="A0A1Y1UHQ3"/>
<keyword evidence="2" id="KW-1185">Reference proteome</keyword>
<gene>
    <name evidence="1" type="ORF">BD324DRAFT_624491</name>
</gene>
<name>A0A1Y1UHQ3_9TREE</name>
<proteinExistence type="predicted"/>
<dbReference type="InParanoid" id="A0A1Y1UHQ3"/>
<dbReference type="GeneID" id="33557517"/>
<dbReference type="OrthoDB" id="2562041at2759"/>
<sequence length="206" mass="21717">MGCVVDESERVLLSTEANFRNGALLWTSSPPLRIAFFLPSTSHRANPFRTTSLAGTLMAAVRTMMSAVREEAAIVTQEIAATARAEAAQSIRAAEGEVLNPLAIRRAVQTTVQEGAAGEPSILAQHLSITRSLETANPASSLSSTLNISTHSESLITRTVEQDLGMSIKDALVNASQTGAEEDMDQVAEIAKQLVAKSGEAGSHGM</sequence>